<dbReference type="Pfam" id="PF23445">
    <property type="entry name" value="WHD_SNRNP200"/>
    <property type="match status" value="1"/>
</dbReference>
<feature type="compositionally biased region" description="Basic and acidic residues" evidence="12">
    <location>
        <begin position="533"/>
        <end position="550"/>
    </location>
</feature>
<name>A0A8J5K3R4_HOMAM</name>
<dbReference type="Gene3D" id="2.60.40.150">
    <property type="entry name" value="C2 domain"/>
    <property type="match status" value="1"/>
</dbReference>
<dbReference type="SMART" id="SM00973">
    <property type="entry name" value="Sec63"/>
    <property type="match status" value="1"/>
</dbReference>
<keyword evidence="15" id="KW-1185">Reference proteome</keyword>
<comment type="subcellular location">
    <subcellularLocation>
        <location evidence="2">Endoplasmic reticulum</location>
    </subcellularLocation>
    <subcellularLocation>
        <location evidence="1">Membrane</location>
        <topology evidence="1">Multi-pass membrane protein</topology>
    </subcellularLocation>
</comment>
<dbReference type="EMBL" id="JAHLQT010014894">
    <property type="protein sequence ID" value="KAG7170027.1"/>
    <property type="molecule type" value="Genomic_DNA"/>
</dbReference>
<keyword evidence="11" id="KW-0143">Chaperone</keyword>
<dbReference type="SUPFAM" id="SSF158702">
    <property type="entry name" value="Sec63 N-terminal domain-like"/>
    <property type="match status" value="1"/>
</dbReference>
<evidence type="ECO:0000256" key="2">
    <source>
        <dbReference type="ARBA" id="ARBA00004240"/>
    </source>
</evidence>
<dbReference type="InterPro" id="IPR014756">
    <property type="entry name" value="Ig_E-set"/>
</dbReference>
<evidence type="ECO:0000256" key="10">
    <source>
        <dbReference type="ARBA" id="ARBA00023136"/>
    </source>
</evidence>
<dbReference type="GO" id="GO:0016020">
    <property type="term" value="C:membrane"/>
    <property type="evidence" value="ECO:0007669"/>
    <property type="project" value="UniProtKB-SubCell"/>
</dbReference>
<keyword evidence="10" id="KW-0472">Membrane</keyword>
<dbReference type="GO" id="GO:0003723">
    <property type="term" value="F:RNA binding"/>
    <property type="evidence" value="ECO:0007669"/>
    <property type="project" value="TreeGrafter"/>
</dbReference>
<evidence type="ECO:0000256" key="4">
    <source>
        <dbReference type="ARBA" id="ARBA00022741"/>
    </source>
</evidence>
<evidence type="ECO:0000256" key="3">
    <source>
        <dbReference type="ARBA" id="ARBA00022692"/>
    </source>
</evidence>
<dbReference type="AlphaFoldDB" id="A0A8J5K3R4"/>
<dbReference type="GO" id="GO:0005524">
    <property type="term" value="F:ATP binding"/>
    <property type="evidence" value="ECO:0007669"/>
    <property type="project" value="UniProtKB-KW"/>
</dbReference>
<evidence type="ECO:0000256" key="5">
    <source>
        <dbReference type="ARBA" id="ARBA00022801"/>
    </source>
</evidence>
<dbReference type="Pfam" id="PF02889">
    <property type="entry name" value="Sec63"/>
    <property type="match status" value="1"/>
</dbReference>
<protein>
    <submittedName>
        <fullName evidence="14">Activating signal cointegrator 1 complex subunit 3-like 2</fullName>
    </submittedName>
</protein>
<dbReference type="GO" id="GO:0005783">
    <property type="term" value="C:endoplasmic reticulum"/>
    <property type="evidence" value="ECO:0007669"/>
    <property type="project" value="UniProtKB-SubCell"/>
</dbReference>
<dbReference type="PANTHER" id="PTHR24075:SF6">
    <property type="entry name" value="ACTIVATING SIGNAL COINTEGRATOR 1 COMPLEX SUBUNIT 3"/>
    <property type="match status" value="1"/>
</dbReference>
<keyword evidence="7" id="KW-0256">Endoplasmic reticulum</keyword>
<organism evidence="14 15">
    <name type="scientific">Homarus americanus</name>
    <name type="common">American lobster</name>
    <dbReference type="NCBI Taxonomy" id="6706"/>
    <lineage>
        <taxon>Eukaryota</taxon>
        <taxon>Metazoa</taxon>
        <taxon>Ecdysozoa</taxon>
        <taxon>Arthropoda</taxon>
        <taxon>Crustacea</taxon>
        <taxon>Multicrustacea</taxon>
        <taxon>Malacostraca</taxon>
        <taxon>Eumalacostraca</taxon>
        <taxon>Eucarida</taxon>
        <taxon>Decapoda</taxon>
        <taxon>Pleocyemata</taxon>
        <taxon>Astacidea</taxon>
        <taxon>Nephropoidea</taxon>
        <taxon>Nephropidae</taxon>
        <taxon>Homarus</taxon>
    </lineage>
</organism>
<dbReference type="InterPro" id="IPR036390">
    <property type="entry name" value="WH_DNA-bd_sf"/>
</dbReference>
<evidence type="ECO:0000256" key="6">
    <source>
        <dbReference type="ARBA" id="ARBA00022806"/>
    </source>
</evidence>
<dbReference type="InterPro" id="IPR036388">
    <property type="entry name" value="WH-like_DNA-bd_sf"/>
</dbReference>
<accession>A0A8J5K3R4</accession>
<dbReference type="InterPro" id="IPR027417">
    <property type="entry name" value="P-loop_NTPase"/>
</dbReference>
<gene>
    <name evidence="14" type="primary">Ascc3-L2</name>
    <name evidence="14" type="ORF">Hamer_G012249</name>
</gene>
<dbReference type="GO" id="GO:0043138">
    <property type="term" value="F:3'-5' DNA helicase activity"/>
    <property type="evidence" value="ECO:0007669"/>
    <property type="project" value="TreeGrafter"/>
</dbReference>
<evidence type="ECO:0000313" key="15">
    <source>
        <dbReference type="Proteomes" id="UP000747542"/>
    </source>
</evidence>
<dbReference type="SUPFAM" id="SSF81296">
    <property type="entry name" value="E set domains"/>
    <property type="match status" value="1"/>
</dbReference>
<feature type="domain" description="SEC63" evidence="13">
    <location>
        <begin position="190"/>
        <end position="504"/>
    </location>
</feature>
<dbReference type="Gene3D" id="1.10.3380.10">
    <property type="entry name" value="Sec63 N-terminal domain-like domain"/>
    <property type="match status" value="1"/>
</dbReference>
<dbReference type="InterPro" id="IPR035892">
    <property type="entry name" value="C2_domain_sf"/>
</dbReference>
<dbReference type="InterPro" id="IPR057842">
    <property type="entry name" value="WH_MER3"/>
</dbReference>
<evidence type="ECO:0000256" key="8">
    <source>
        <dbReference type="ARBA" id="ARBA00022840"/>
    </source>
</evidence>
<reference evidence="14" key="1">
    <citation type="journal article" date="2021" name="Sci. Adv.">
        <title>The American lobster genome reveals insights on longevity, neural, and immune adaptations.</title>
        <authorList>
            <person name="Polinski J.M."/>
            <person name="Zimin A.V."/>
            <person name="Clark K.F."/>
            <person name="Kohn A.B."/>
            <person name="Sadowski N."/>
            <person name="Timp W."/>
            <person name="Ptitsyn A."/>
            <person name="Khanna P."/>
            <person name="Romanova D.Y."/>
            <person name="Williams P."/>
            <person name="Greenwood S.J."/>
            <person name="Moroz L.L."/>
            <person name="Walt D.R."/>
            <person name="Bodnar A.G."/>
        </authorList>
    </citation>
    <scope>NUCLEOTIDE SEQUENCE</scope>
    <source>
        <strain evidence="14">GMGI-L3</strain>
    </source>
</reference>
<keyword evidence="3" id="KW-0812">Transmembrane</keyword>
<evidence type="ECO:0000256" key="1">
    <source>
        <dbReference type="ARBA" id="ARBA00004141"/>
    </source>
</evidence>
<dbReference type="FunFam" id="1.10.10.10:FF:000012">
    <property type="entry name" value="U5 small nuclear ribonucleoprotein helicase"/>
    <property type="match status" value="1"/>
</dbReference>
<keyword evidence="4" id="KW-0547">Nucleotide-binding</keyword>
<dbReference type="GO" id="GO:0016787">
    <property type="term" value="F:hydrolase activity"/>
    <property type="evidence" value="ECO:0007669"/>
    <property type="project" value="UniProtKB-KW"/>
</dbReference>
<evidence type="ECO:0000259" key="13">
    <source>
        <dbReference type="SMART" id="SM00973"/>
    </source>
</evidence>
<keyword evidence="9" id="KW-1133">Transmembrane helix</keyword>
<dbReference type="SUPFAM" id="SSF52540">
    <property type="entry name" value="P-loop containing nucleoside triphosphate hydrolases"/>
    <property type="match status" value="1"/>
</dbReference>
<dbReference type="Proteomes" id="UP000747542">
    <property type="component" value="Unassembled WGS sequence"/>
</dbReference>
<evidence type="ECO:0000256" key="11">
    <source>
        <dbReference type="ARBA" id="ARBA00023186"/>
    </source>
</evidence>
<feature type="region of interest" description="Disordered" evidence="12">
    <location>
        <begin position="499"/>
        <end position="566"/>
    </location>
</feature>
<evidence type="ECO:0000256" key="12">
    <source>
        <dbReference type="SAM" id="MobiDB-lite"/>
    </source>
</evidence>
<keyword evidence="8" id="KW-0067">ATP-binding</keyword>
<evidence type="ECO:0000313" key="14">
    <source>
        <dbReference type="EMBL" id="KAG7170027.1"/>
    </source>
</evidence>
<dbReference type="SUPFAM" id="SSF46785">
    <property type="entry name" value="Winged helix' DNA-binding domain"/>
    <property type="match status" value="1"/>
</dbReference>
<dbReference type="Gene3D" id="3.40.50.300">
    <property type="entry name" value="P-loop containing nucleotide triphosphate hydrolases"/>
    <property type="match status" value="1"/>
</dbReference>
<sequence>MGLVVVEQNPKQWLKMPEHEMEQILSNIRDENLRLCLSFGIGLHHAGLVEKDRRVVEELFTNQKIQILITTATLAWGVNFPAHLVVVKGTEYFDGKTKRYVDFPITDHINAEIVAGTINSKQEALDYLTWTYFFRRLVQNPSYYGLELDNEAKPEGAINAFLSSTIDRALNCLESAYCIEIGADNRTVQTTPLGRIASFYYLSHQTIQLFQNKLSPTVNMEDLLDLLTQAHEYDELPVRHNEDNLNGDLAKCCPIEVNAYTYDSSHTKAHLLLQAHMSRLQLPCVDYLTDTKSAMLDICGCAGWLAAALQVQVLMQMVTQARWHTDNSLLTLPHVNSDSLYCFKNVGNNIQCLPELVQIIGGKYEKLAKMLRQELDEGQIENVFKTLQQLPVLNVITAVRGWWANTNNHKEVRVNRRTTEENRKASDWIQVHADQDYSLASRDLRVHAPKFPKVKDEGWFLVLGEATSGELLALKRVPPVRDRATHVLSFRTPDTLGISPAMKVTQEDSEAPAAEMKASPPQNDVCNSWPSESKAEDGKKQRMRNRKEGPLKSQTWCSNEEAQDSL</sequence>
<dbReference type="Gene3D" id="1.10.10.10">
    <property type="entry name" value="Winged helix-like DNA-binding domain superfamily/Winged helix DNA-binding domain"/>
    <property type="match status" value="1"/>
</dbReference>
<dbReference type="PANTHER" id="PTHR24075">
    <property type="entry name" value="SEC63 DOMAIN-CONTAINING"/>
    <property type="match status" value="1"/>
</dbReference>
<comment type="caution">
    <text evidence="14">The sequence shown here is derived from an EMBL/GenBank/DDBJ whole genome shotgun (WGS) entry which is preliminary data.</text>
</comment>
<feature type="compositionally biased region" description="Polar residues" evidence="12">
    <location>
        <begin position="520"/>
        <end position="531"/>
    </location>
</feature>
<evidence type="ECO:0000256" key="9">
    <source>
        <dbReference type="ARBA" id="ARBA00022989"/>
    </source>
</evidence>
<keyword evidence="6" id="KW-0347">Helicase</keyword>
<dbReference type="GO" id="GO:0005634">
    <property type="term" value="C:nucleus"/>
    <property type="evidence" value="ECO:0007669"/>
    <property type="project" value="TreeGrafter"/>
</dbReference>
<evidence type="ECO:0000256" key="7">
    <source>
        <dbReference type="ARBA" id="ARBA00022824"/>
    </source>
</evidence>
<keyword evidence="5" id="KW-0378">Hydrolase</keyword>
<dbReference type="InterPro" id="IPR004179">
    <property type="entry name" value="Sec63-dom"/>
</dbReference>
<dbReference type="FunFam" id="1.10.3380.10:FF:000002">
    <property type="entry name" value="Activating signal cointegrator 1 complex subunit 3"/>
    <property type="match status" value="1"/>
</dbReference>
<proteinExistence type="predicted"/>